<dbReference type="InterPro" id="IPR037923">
    <property type="entry name" value="HTH-like"/>
</dbReference>
<dbReference type="Proteomes" id="UP000481087">
    <property type="component" value="Unassembled WGS sequence"/>
</dbReference>
<name>A0A6L8URD5_9BACL</name>
<protein>
    <submittedName>
        <fullName evidence="5">AraC family transcriptional regulator</fullName>
    </submittedName>
</protein>
<evidence type="ECO:0000313" key="5">
    <source>
        <dbReference type="EMBL" id="MZQ80568.1"/>
    </source>
</evidence>
<dbReference type="PANTHER" id="PTHR43280">
    <property type="entry name" value="ARAC-FAMILY TRANSCRIPTIONAL REGULATOR"/>
    <property type="match status" value="1"/>
</dbReference>
<dbReference type="InterPro" id="IPR003313">
    <property type="entry name" value="AraC-bd"/>
</dbReference>
<proteinExistence type="predicted"/>
<comment type="caution">
    <text evidence="5">The sequence shown here is derived from an EMBL/GenBank/DDBJ whole genome shotgun (WGS) entry which is preliminary data.</text>
</comment>
<dbReference type="PANTHER" id="PTHR43280:SF2">
    <property type="entry name" value="HTH-TYPE TRANSCRIPTIONAL REGULATOR EXSA"/>
    <property type="match status" value="1"/>
</dbReference>
<evidence type="ECO:0000256" key="3">
    <source>
        <dbReference type="ARBA" id="ARBA00023163"/>
    </source>
</evidence>
<evidence type="ECO:0000259" key="4">
    <source>
        <dbReference type="PROSITE" id="PS01124"/>
    </source>
</evidence>
<dbReference type="InterPro" id="IPR020449">
    <property type="entry name" value="Tscrpt_reg_AraC-type_HTH"/>
</dbReference>
<dbReference type="SUPFAM" id="SSF51215">
    <property type="entry name" value="Regulatory protein AraC"/>
    <property type="match status" value="1"/>
</dbReference>
<gene>
    <name evidence="5" type="ORF">GQF01_00135</name>
</gene>
<dbReference type="AlphaFoldDB" id="A0A6L8URD5"/>
<dbReference type="SMART" id="SM00342">
    <property type="entry name" value="HTH_ARAC"/>
    <property type="match status" value="1"/>
</dbReference>
<keyword evidence="6" id="KW-1185">Reference proteome</keyword>
<dbReference type="EMBL" id="WTUZ01000001">
    <property type="protein sequence ID" value="MZQ80568.1"/>
    <property type="molecule type" value="Genomic_DNA"/>
</dbReference>
<dbReference type="Pfam" id="PF12833">
    <property type="entry name" value="HTH_18"/>
    <property type="match status" value="1"/>
</dbReference>
<dbReference type="PROSITE" id="PS00041">
    <property type="entry name" value="HTH_ARAC_FAMILY_1"/>
    <property type="match status" value="1"/>
</dbReference>
<dbReference type="InterPro" id="IPR018062">
    <property type="entry name" value="HTH_AraC-typ_CS"/>
</dbReference>
<reference evidence="5 6" key="1">
    <citation type="submission" date="2019-12" db="EMBL/GenBank/DDBJ databases">
        <title>Paenibacillus sp. nov. sp. isolated from soil.</title>
        <authorList>
            <person name="Kim J."/>
            <person name="Jeong S.E."/>
            <person name="Jung H.S."/>
            <person name="Jeon C.O."/>
        </authorList>
    </citation>
    <scope>NUCLEOTIDE SEQUENCE [LARGE SCALE GENOMIC DNA]</scope>
    <source>
        <strain evidence="5 6">5J-6</strain>
    </source>
</reference>
<evidence type="ECO:0000256" key="2">
    <source>
        <dbReference type="ARBA" id="ARBA00023125"/>
    </source>
</evidence>
<feature type="domain" description="HTH araC/xylS-type" evidence="4">
    <location>
        <begin position="194"/>
        <end position="292"/>
    </location>
</feature>
<organism evidence="5 6">
    <name type="scientific">Paenibacillus silvestris</name>
    <dbReference type="NCBI Taxonomy" id="2606219"/>
    <lineage>
        <taxon>Bacteria</taxon>
        <taxon>Bacillati</taxon>
        <taxon>Bacillota</taxon>
        <taxon>Bacilli</taxon>
        <taxon>Bacillales</taxon>
        <taxon>Paenibacillaceae</taxon>
        <taxon>Paenibacillus</taxon>
    </lineage>
</organism>
<dbReference type="PROSITE" id="PS01124">
    <property type="entry name" value="HTH_ARAC_FAMILY_2"/>
    <property type="match status" value="1"/>
</dbReference>
<dbReference type="Pfam" id="PF02311">
    <property type="entry name" value="AraC_binding"/>
    <property type="match status" value="1"/>
</dbReference>
<dbReference type="Gene3D" id="2.60.120.10">
    <property type="entry name" value="Jelly Rolls"/>
    <property type="match status" value="1"/>
</dbReference>
<dbReference type="PRINTS" id="PR00032">
    <property type="entry name" value="HTHARAC"/>
</dbReference>
<dbReference type="InterPro" id="IPR009057">
    <property type="entry name" value="Homeodomain-like_sf"/>
</dbReference>
<dbReference type="GO" id="GO:0043565">
    <property type="term" value="F:sequence-specific DNA binding"/>
    <property type="evidence" value="ECO:0007669"/>
    <property type="project" value="InterPro"/>
</dbReference>
<keyword evidence="1" id="KW-0805">Transcription regulation</keyword>
<keyword evidence="3" id="KW-0804">Transcription</keyword>
<sequence>MVNHTNDRFLESDAFPFYAAPYELIAGRYVAPHSHEFVEFVYIVEGSGMHTYKGIEHKLHTGDAFVIEPGTEHAYRVGESEQLLVYNVLFHPSLIFHELERLQEDSSFFDFYYVVPFMRQSVKDQPSLWLSPVEQSELKLLLDEIVREFTVKDHGYRSMIRSKLVECFVFLSRCNRKNNDSVRLASTSEKQAIEQIARFIERHLDKQLKLAEVSRLCGMSVSTFKAKFKANTGRTFLEYRNDMRIMAAKRLLVQTELKMIDIAQEVGFEDISLFNRTFRQWTGMSPRQYRKDHL</sequence>
<dbReference type="InterPro" id="IPR018060">
    <property type="entry name" value="HTH_AraC"/>
</dbReference>
<dbReference type="InterPro" id="IPR014710">
    <property type="entry name" value="RmlC-like_jellyroll"/>
</dbReference>
<keyword evidence="2" id="KW-0238">DNA-binding</keyword>
<dbReference type="RefSeq" id="WP_161404557.1">
    <property type="nucleotide sequence ID" value="NZ_WTUZ01000001.1"/>
</dbReference>
<dbReference type="Gene3D" id="1.10.10.60">
    <property type="entry name" value="Homeodomain-like"/>
    <property type="match status" value="2"/>
</dbReference>
<dbReference type="GO" id="GO:0003700">
    <property type="term" value="F:DNA-binding transcription factor activity"/>
    <property type="evidence" value="ECO:0007669"/>
    <property type="project" value="InterPro"/>
</dbReference>
<accession>A0A6L8URD5</accession>
<evidence type="ECO:0000256" key="1">
    <source>
        <dbReference type="ARBA" id="ARBA00023015"/>
    </source>
</evidence>
<dbReference type="SUPFAM" id="SSF46689">
    <property type="entry name" value="Homeodomain-like"/>
    <property type="match status" value="2"/>
</dbReference>
<evidence type="ECO:0000313" key="6">
    <source>
        <dbReference type="Proteomes" id="UP000481087"/>
    </source>
</evidence>